<dbReference type="EMBL" id="FO704550">
    <property type="protein sequence ID" value="CDG17861.1"/>
    <property type="molecule type" value="Genomic_DNA"/>
</dbReference>
<protein>
    <submittedName>
        <fullName evidence="2 3">Beta-lactamase</fullName>
    </submittedName>
</protein>
<reference evidence="3 5" key="2">
    <citation type="submission" date="2019-07" db="EMBL/GenBank/DDBJ databases">
        <title>Genomic Encyclopedia of Type Strains, Phase I: the one thousand microbial genomes (KMG-I) project.</title>
        <authorList>
            <person name="Kyrpides N."/>
        </authorList>
    </citation>
    <scope>NUCLEOTIDE SEQUENCE [LARGE SCALE GENOMIC DNA]</scope>
    <source>
        <strain evidence="3 5">DSM 17909</strain>
    </source>
</reference>
<dbReference type="STRING" id="351671.XDD1_2162"/>
<dbReference type="InterPro" id="IPR050491">
    <property type="entry name" value="AmpC-like"/>
</dbReference>
<keyword evidence="5" id="KW-1185">Reference proteome</keyword>
<dbReference type="Proteomes" id="UP000324170">
    <property type="component" value="Unassembled WGS sequence"/>
</dbReference>
<reference evidence="2 4" key="1">
    <citation type="submission" date="2013-07" db="EMBL/GenBank/DDBJ databases">
        <authorList>
            <person name="Genoscope - CEA"/>
        </authorList>
    </citation>
    <scope>NUCLEOTIDE SEQUENCE [LARGE SCALE GENOMIC DNA]</scope>
    <source>
        <strain evidence="2">FRM16</strain>
        <strain evidence="4">FRM16 / DSM 17909</strain>
    </source>
</reference>
<gene>
    <name evidence="3" type="ORF">LY16_02339</name>
    <name evidence="2" type="ORF">XDD1_2162</name>
</gene>
<evidence type="ECO:0000259" key="1">
    <source>
        <dbReference type="Pfam" id="PF00144"/>
    </source>
</evidence>
<evidence type="ECO:0000313" key="4">
    <source>
        <dbReference type="Proteomes" id="UP000032721"/>
    </source>
</evidence>
<dbReference type="RefSeq" id="WP_045970813.1">
    <property type="nucleotide sequence ID" value="NZ_CAWMED010000001.1"/>
</dbReference>
<proteinExistence type="predicted"/>
<evidence type="ECO:0000313" key="3">
    <source>
        <dbReference type="EMBL" id="TYP03628.1"/>
    </source>
</evidence>
<feature type="domain" description="Beta-lactamase-related" evidence="1">
    <location>
        <begin position="13"/>
        <end position="322"/>
    </location>
</feature>
<dbReference type="HOGENOM" id="CLU_020027_0_5_6"/>
<dbReference type="Pfam" id="PF00144">
    <property type="entry name" value="Beta-lactamase"/>
    <property type="match status" value="1"/>
</dbReference>
<dbReference type="OrthoDB" id="9799367at2"/>
<dbReference type="PANTHER" id="PTHR46825:SF9">
    <property type="entry name" value="BETA-LACTAMASE-RELATED DOMAIN-CONTAINING PROTEIN"/>
    <property type="match status" value="1"/>
</dbReference>
<evidence type="ECO:0000313" key="2">
    <source>
        <dbReference type="EMBL" id="CDG17861.1"/>
    </source>
</evidence>
<accession>A0A068QT97</accession>
<dbReference type="KEGG" id="xdo:XDD1_2162"/>
<name>A0A068QT97_9GAMM</name>
<dbReference type="InterPro" id="IPR001466">
    <property type="entry name" value="Beta-lactam-related"/>
</dbReference>
<dbReference type="EMBL" id="VNHN01000037">
    <property type="protein sequence ID" value="TYP03628.1"/>
    <property type="molecule type" value="Genomic_DNA"/>
</dbReference>
<dbReference type="Gene3D" id="3.40.710.10">
    <property type="entry name" value="DD-peptidase/beta-lactamase superfamily"/>
    <property type="match status" value="1"/>
</dbReference>
<dbReference type="InterPro" id="IPR012338">
    <property type="entry name" value="Beta-lactam/transpept-like"/>
</dbReference>
<organism evidence="2 4">
    <name type="scientific">Xenorhabdus doucetiae</name>
    <dbReference type="NCBI Taxonomy" id="351671"/>
    <lineage>
        <taxon>Bacteria</taxon>
        <taxon>Pseudomonadati</taxon>
        <taxon>Pseudomonadota</taxon>
        <taxon>Gammaproteobacteria</taxon>
        <taxon>Enterobacterales</taxon>
        <taxon>Morganellaceae</taxon>
        <taxon>Xenorhabdus</taxon>
    </lineage>
</organism>
<dbReference type="SUPFAM" id="SSF56601">
    <property type="entry name" value="beta-lactamase/transpeptidase-like"/>
    <property type="match status" value="1"/>
</dbReference>
<evidence type="ECO:0000313" key="5">
    <source>
        <dbReference type="Proteomes" id="UP000324170"/>
    </source>
</evidence>
<dbReference type="PANTHER" id="PTHR46825">
    <property type="entry name" value="D-ALANYL-D-ALANINE-CARBOXYPEPTIDASE/ENDOPEPTIDASE AMPH"/>
    <property type="match status" value="1"/>
</dbReference>
<sequence>MKNNPKIIKALEELLTPFDKNAPGVVYMAKYDNGLTYQGSVGLACLESYKPLSIDSIFNIASVSKQFTAFALLLLEKDGYLSLGDSIIKFLPDLGNYAETVTLRHLIYHTGGLVDYMELAESVGISEQDPLTIEQSLRHLYAQSKAVFSPGTAFEYSNTGYFLLAQVVEKTSKMRLSEFSQEHIFKPLGMKNTFIVDEYPITVEFARAYSQEGRLFESPWTHTGDGAVHTTVGDLMLWGENLSHGRVGGKALVQRMTQVLPETTLTGDIVKNHESYAFGLEHNNHLAEPSLEHSGEWAGYRAYFMRFPDSHLTIAVLGNQEIIDTQALSYRIAEILINQYIHSPQNKYSI</sequence>
<dbReference type="AlphaFoldDB" id="A0A068QT97"/>
<dbReference type="Proteomes" id="UP000032721">
    <property type="component" value="Chromosome"/>
</dbReference>